<reference evidence="1 2" key="1">
    <citation type="submission" date="2019-03" db="EMBL/GenBank/DDBJ databases">
        <title>Genomic Encyclopedia of Archaeal and Bacterial Type Strains, Phase II (KMG-II): from individual species to whole genera.</title>
        <authorList>
            <person name="Goeker M."/>
        </authorList>
    </citation>
    <scope>NUCLEOTIDE SEQUENCE [LARGE SCALE GENOMIC DNA]</scope>
    <source>
        <strain evidence="1 2">DSM 22554</strain>
    </source>
</reference>
<evidence type="ECO:0008006" key="3">
    <source>
        <dbReference type="Google" id="ProtNLM"/>
    </source>
</evidence>
<evidence type="ECO:0000313" key="1">
    <source>
        <dbReference type="EMBL" id="TCK83555.1"/>
    </source>
</evidence>
<evidence type="ECO:0000313" key="2">
    <source>
        <dbReference type="Proteomes" id="UP000294616"/>
    </source>
</evidence>
<accession>A0A4R1LWL4</accession>
<dbReference type="AlphaFoldDB" id="A0A4R1LWL4"/>
<dbReference type="Proteomes" id="UP000294616">
    <property type="component" value="Unassembled WGS sequence"/>
</dbReference>
<name>A0A4R1LWL4_9SPHI</name>
<sequence>MYTTLVQNRQQRLSGSRLVGLLILLVFISSCSILKPRPSVPVTPPDEKPVESELPEEDIAKPINEGVNSIVLLLPFELEKIKSEPTRADIKHVEVPLDFYQGFKIALDNLVQEGYNFKLTVLDTRDNIAQNARLAVTPEVQSADLIVGPIFPKEISAFASASKLTYSLQVSPLAASRPSQFNIPNLVSLVAPIDLHSQGLAGYLEDVKKSSDHIIIINKLDDDSNGFLNPLKQSLTERGISFSEITDIDQITDKFSSAGKNLVVLGSLDRYVVNSILSRLVEIQAELGISIELFGHPNWSRASFDDFNLNTLKTKITTSFYVSPDKSNVRDFERKYLEEFKIKPSEYAYKGFDTGYFFGSLLGKYGVNYPQYLISEEYSGLQTNYRFEKNSKWGYVNSYIRILQFDGSQYTPVN</sequence>
<organism evidence="1 2">
    <name type="scientific">Albibacterium bauzanense</name>
    <dbReference type="NCBI Taxonomy" id="653929"/>
    <lineage>
        <taxon>Bacteria</taxon>
        <taxon>Pseudomonadati</taxon>
        <taxon>Bacteroidota</taxon>
        <taxon>Sphingobacteriia</taxon>
        <taxon>Sphingobacteriales</taxon>
        <taxon>Sphingobacteriaceae</taxon>
        <taxon>Albibacterium</taxon>
    </lineage>
</organism>
<dbReference type="InterPro" id="IPR028082">
    <property type="entry name" value="Peripla_BP_I"/>
</dbReference>
<dbReference type="EMBL" id="SMGO01000002">
    <property type="protein sequence ID" value="TCK83555.1"/>
    <property type="molecule type" value="Genomic_DNA"/>
</dbReference>
<comment type="caution">
    <text evidence="1">The sequence shown here is derived from an EMBL/GenBank/DDBJ whole genome shotgun (WGS) entry which is preliminary data.</text>
</comment>
<dbReference type="SUPFAM" id="SSF53822">
    <property type="entry name" value="Periplasmic binding protein-like I"/>
    <property type="match status" value="1"/>
</dbReference>
<protein>
    <recommendedName>
        <fullName evidence="3">Substrate-binding family protein</fullName>
    </recommendedName>
</protein>
<gene>
    <name evidence="1" type="ORF">C8N28_2157</name>
</gene>
<keyword evidence="2" id="KW-1185">Reference proteome</keyword>
<dbReference type="CDD" id="cd06268">
    <property type="entry name" value="PBP1_ABC_transporter_LIVBP-like"/>
    <property type="match status" value="1"/>
</dbReference>
<proteinExistence type="predicted"/>
<dbReference type="Gene3D" id="3.40.50.2300">
    <property type="match status" value="2"/>
</dbReference>